<evidence type="ECO:0008006" key="7">
    <source>
        <dbReference type="Google" id="ProtNLM"/>
    </source>
</evidence>
<sequence length="249" mass="27516">MDNGGTLREQDLLEMPLSDRTELVSRADNPGYAAAVNLASSRLGVRTSALLVLTHDSDFDEHLAAGLLRALDAEPRAGAAAPILRWSSRPERVFSAGGVLHRGGRASHLTSPRQGSPYEVDWVDGAVVMYRKRSLDAIGWLDERYFLYFEDVDTAWAMRQCGHRTLIAPEVVARQEPGAHPLYLGSRNMILFARKTTEAPVLQAIAVARRAIEDSLSRIMHGRAPRINEAWRGWRDGRNGISGKPPEAQ</sequence>
<keyword evidence="6" id="KW-1185">Reference proteome</keyword>
<evidence type="ECO:0000313" key="6">
    <source>
        <dbReference type="Proteomes" id="UP000075357"/>
    </source>
</evidence>
<dbReference type="PANTHER" id="PTHR43179">
    <property type="entry name" value="RHAMNOSYLTRANSFERASE WBBL"/>
    <property type="match status" value="1"/>
</dbReference>
<comment type="pathway">
    <text evidence="1">Cell wall biogenesis; cell wall polysaccharide biosynthesis.</text>
</comment>
<dbReference type="Proteomes" id="UP000075357">
    <property type="component" value="Unassembled WGS sequence"/>
</dbReference>
<comment type="similarity">
    <text evidence="2">Belongs to the glycosyltransferase 2 family.</text>
</comment>
<evidence type="ECO:0000313" key="5">
    <source>
        <dbReference type="EMBL" id="KXZ59928.1"/>
    </source>
</evidence>
<proteinExistence type="inferred from homology"/>
<organism evidence="5 6">
    <name type="scientific">Microbacterium laevaniformans</name>
    <dbReference type="NCBI Taxonomy" id="36807"/>
    <lineage>
        <taxon>Bacteria</taxon>
        <taxon>Bacillati</taxon>
        <taxon>Actinomycetota</taxon>
        <taxon>Actinomycetes</taxon>
        <taxon>Micrococcales</taxon>
        <taxon>Microbacteriaceae</taxon>
        <taxon>Microbacterium</taxon>
    </lineage>
</organism>
<reference evidence="5 6" key="1">
    <citation type="submission" date="2016-01" db="EMBL/GenBank/DDBJ databases">
        <title>Draft genome sequences of Microbacterium laevaniformans LCDC 91-0039 and the type strain of Microbacterium hominis LCDC 84-209.</title>
        <authorList>
            <person name="Bernier A.-M."/>
            <person name="Bernard K."/>
        </authorList>
    </citation>
    <scope>NUCLEOTIDE SEQUENCE [LARGE SCALE GENOMIC DNA]</scope>
    <source>
        <strain evidence="5 6">LCDC 91-0039</strain>
    </source>
</reference>
<dbReference type="STRING" id="36807.Mlaev_02172"/>
<evidence type="ECO:0000256" key="2">
    <source>
        <dbReference type="ARBA" id="ARBA00006739"/>
    </source>
</evidence>
<dbReference type="SUPFAM" id="SSF53448">
    <property type="entry name" value="Nucleotide-diphospho-sugar transferases"/>
    <property type="match status" value="1"/>
</dbReference>
<dbReference type="GO" id="GO:0016757">
    <property type="term" value="F:glycosyltransferase activity"/>
    <property type="evidence" value="ECO:0007669"/>
    <property type="project" value="UniProtKB-KW"/>
</dbReference>
<dbReference type="Gene3D" id="3.90.550.10">
    <property type="entry name" value="Spore Coat Polysaccharide Biosynthesis Protein SpsA, Chain A"/>
    <property type="match status" value="1"/>
</dbReference>
<dbReference type="InterPro" id="IPR029044">
    <property type="entry name" value="Nucleotide-diphossugar_trans"/>
</dbReference>
<protein>
    <recommendedName>
        <fullName evidence="7">Glycosyltransferase</fullName>
    </recommendedName>
</protein>
<dbReference type="PANTHER" id="PTHR43179:SF12">
    <property type="entry name" value="GALACTOFURANOSYLTRANSFERASE GLFT2"/>
    <property type="match status" value="1"/>
</dbReference>
<name>A0A150HDQ8_9MICO</name>
<comment type="caution">
    <text evidence="5">The sequence shown here is derived from an EMBL/GenBank/DDBJ whole genome shotgun (WGS) entry which is preliminary data.</text>
</comment>
<keyword evidence="4" id="KW-0808">Transferase</keyword>
<evidence type="ECO:0000256" key="4">
    <source>
        <dbReference type="ARBA" id="ARBA00022679"/>
    </source>
</evidence>
<evidence type="ECO:0000256" key="1">
    <source>
        <dbReference type="ARBA" id="ARBA00004776"/>
    </source>
</evidence>
<evidence type="ECO:0000256" key="3">
    <source>
        <dbReference type="ARBA" id="ARBA00022676"/>
    </source>
</evidence>
<gene>
    <name evidence="5" type="ORF">Mlaev_02172</name>
</gene>
<dbReference type="AlphaFoldDB" id="A0A150HDQ8"/>
<keyword evidence="3" id="KW-0328">Glycosyltransferase</keyword>
<accession>A0A150HDQ8</accession>
<dbReference type="EMBL" id="LRAD01000042">
    <property type="protein sequence ID" value="KXZ59928.1"/>
    <property type="molecule type" value="Genomic_DNA"/>
</dbReference>